<evidence type="ECO:0000313" key="1">
    <source>
        <dbReference type="EMBL" id="MBK9718882.1"/>
    </source>
</evidence>
<dbReference type="Gene3D" id="2.40.30.100">
    <property type="entry name" value="AF2212/PG0164-like"/>
    <property type="match status" value="1"/>
</dbReference>
<dbReference type="Pfam" id="PF13376">
    <property type="entry name" value="OmdA"/>
    <property type="match status" value="1"/>
</dbReference>
<evidence type="ECO:0000313" key="2">
    <source>
        <dbReference type="Proteomes" id="UP000808349"/>
    </source>
</evidence>
<protein>
    <submittedName>
        <fullName evidence="1">DUF1905 domain-containing protein</fullName>
    </submittedName>
</protein>
<comment type="caution">
    <text evidence="1">The sequence shown here is derived from an EMBL/GenBank/DDBJ whole genome shotgun (WGS) entry which is preliminary data.</text>
</comment>
<reference evidence="1 2" key="1">
    <citation type="submission" date="2020-10" db="EMBL/GenBank/DDBJ databases">
        <title>Connecting structure to function with the recovery of over 1000 high-quality activated sludge metagenome-assembled genomes encoding full-length rRNA genes using long-read sequencing.</title>
        <authorList>
            <person name="Singleton C.M."/>
            <person name="Petriglieri F."/>
            <person name="Kristensen J.M."/>
            <person name="Kirkegaard R.H."/>
            <person name="Michaelsen T.Y."/>
            <person name="Andersen M.H."/>
            <person name="Karst S.M."/>
            <person name="Dueholm M.S."/>
            <person name="Nielsen P.H."/>
            <person name="Albertsen M."/>
        </authorList>
    </citation>
    <scope>NUCLEOTIDE SEQUENCE [LARGE SCALE GENOMIC DNA]</scope>
    <source>
        <strain evidence="1">Ribe_18-Q3-R11-54_BAT3C.373</strain>
    </source>
</reference>
<accession>A0A9D7SC06</accession>
<dbReference type="InterPro" id="IPR037079">
    <property type="entry name" value="AF2212/PG0164-like_sf"/>
</dbReference>
<proteinExistence type="predicted"/>
<name>A0A9D7SC06_9BACT</name>
<dbReference type="Pfam" id="PF08922">
    <property type="entry name" value="DUF1905"/>
    <property type="match status" value="1"/>
</dbReference>
<dbReference type="EMBL" id="JADKFW010000013">
    <property type="protein sequence ID" value="MBK9718882.1"/>
    <property type="molecule type" value="Genomic_DNA"/>
</dbReference>
<sequence>MEFKKYKFNAKIEIIGVNPFVFVPKDILQQIFIQANKDIGHIPIKGTINNKPYKQSLVRYSREWRLYINTSMLKHSPKHIGETIEITISFDAESRDILPPKKFITALTENEQAKTVYDRLSASKKLEIVRYLARLKTEESLEKNIKRAINFLLGNERFVGRDKP</sequence>
<dbReference type="Proteomes" id="UP000808349">
    <property type="component" value="Unassembled WGS sequence"/>
</dbReference>
<gene>
    <name evidence="1" type="ORF">IPO85_15485</name>
</gene>
<dbReference type="AlphaFoldDB" id="A0A9D7SC06"/>
<dbReference type="SUPFAM" id="SSF141694">
    <property type="entry name" value="AF2212/PG0164-like"/>
    <property type="match status" value="1"/>
</dbReference>
<organism evidence="1 2">
    <name type="scientific">Candidatus Defluviibacterium haderslevense</name>
    <dbReference type="NCBI Taxonomy" id="2981993"/>
    <lineage>
        <taxon>Bacteria</taxon>
        <taxon>Pseudomonadati</taxon>
        <taxon>Bacteroidota</taxon>
        <taxon>Saprospiria</taxon>
        <taxon>Saprospirales</taxon>
        <taxon>Saprospiraceae</taxon>
        <taxon>Candidatus Defluviibacterium</taxon>
    </lineage>
</organism>
<dbReference type="InterPro" id="IPR015018">
    <property type="entry name" value="DUF1905"/>
</dbReference>